<reference evidence="2 3" key="1">
    <citation type="submission" date="2021-01" db="EMBL/GenBank/DDBJ databases">
        <title>Whole genome shotgun sequence of Actinoplanes deccanensis NBRC 13994.</title>
        <authorList>
            <person name="Komaki H."/>
            <person name="Tamura T."/>
        </authorList>
    </citation>
    <scope>NUCLEOTIDE SEQUENCE [LARGE SCALE GENOMIC DNA]</scope>
    <source>
        <strain evidence="2 3">NBRC 13994</strain>
    </source>
</reference>
<dbReference type="SUPFAM" id="SSF53474">
    <property type="entry name" value="alpha/beta-Hydrolases"/>
    <property type="match status" value="1"/>
</dbReference>
<keyword evidence="3" id="KW-1185">Reference proteome</keyword>
<protein>
    <submittedName>
        <fullName evidence="2">Alpha/beta hydrolase</fullName>
    </submittedName>
</protein>
<name>A0ABQ3YCL3_9ACTN</name>
<dbReference type="InterPro" id="IPR029058">
    <property type="entry name" value="AB_hydrolase_fold"/>
</dbReference>
<dbReference type="Pfam" id="PF12697">
    <property type="entry name" value="Abhydrolase_6"/>
    <property type="match status" value="1"/>
</dbReference>
<comment type="caution">
    <text evidence="2">The sequence shown here is derived from an EMBL/GenBank/DDBJ whole genome shotgun (WGS) entry which is preliminary data.</text>
</comment>
<keyword evidence="2" id="KW-0378">Hydrolase</keyword>
<proteinExistence type="predicted"/>
<dbReference type="RefSeq" id="WP_203771590.1">
    <property type="nucleotide sequence ID" value="NZ_BAAABO010000002.1"/>
</dbReference>
<feature type="domain" description="AB hydrolase-1" evidence="1">
    <location>
        <begin position="5"/>
        <end position="227"/>
    </location>
</feature>
<dbReference type="Gene3D" id="3.40.50.1820">
    <property type="entry name" value="alpha/beta hydrolase"/>
    <property type="match status" value="1"/>
</dbReference>
<dbReference type="EMBL" id="BOMI01000122">
    <property type="protein sequence ID" value="GID77520.1"/>
    <property type="molecule type" value="Genomic_DNA"/>
</dbReference>
<sequence length="238" mass="25038">MKPTVVLVHGAFADSTAWNPVISELAKQDIDAIAVANPLRSLATDAEYVRDVVNGVGGPVVLVGHSYGGMVITEAATGLDPVRALVYVAAFVPDHGESAFALAGKFAGSTLGEALVTFPLTGGGTELKIDPAKFPSQFGADLELEDAILLGRTQRSVTQKALTDELSTDKPAWRTLPTWEVYGDADRNIPAELFRWQVQRSSPQGVREVPGASHAIATSRPGEVVAAILEAVAHTTAN</sequence>
<evidence type="ECO:0000313" key="2">
    <source>
        <dbReference type="EMBL" id="GID77520.1"/>
    </source>
</evidence>
<dbReference type="GO" id="GO:0016787">
    <property type="term" value="F:hydrolase activity"/>
    <property type="evidence" value="ECO:0007669"/>
    <property type="project" value="UniProtKB-KW"/>
</dbReference>
<accession>A0ABQ3YCL3</accession>
<dbReference type="InterPro" id="IPR000073">
    <property type="entry name" value="AB_hydrolase_1"/>
</dbReference>
<organism evidence="2 3">
    <name type="scientific">Paractinoplanes deccanensis</name>
    <dbReference type="NCBI Taxonomy" id="113561"/>
    <lineage>
        <taxon>Bacteria</taxon>
        <taxon>Bacillati</taxon>
        <taxon>Actinomycetota</taxon>
        <taxon>Actinomycetes</taxon>
        <taxon>Micromonosporales</taxon>
        <taxon>Micromonosporaceae</taxon>
        <taxon>Paractinoplanes</taxon>
    </lineage>
</organism>
<gene>
    <name evidence="2" type="ORF">Ade02nite_61610</name>
</gene>
<dbReference type="InterPro" id="IPR052897">
    <property type="entry name" value="Sec-Metab_Biosynth_Hydrolase"/>
</dbReference>
<evidence type="ECO:0000313" key="3">
    <source>
        <dbReference type="Proteomes" id="UP000609879"/>
    </source>
</evidence>
<dbReference type="PANTHER" id="PTHR37017:SF11">
    <property type="entry name" value="ESTERASE_LIPASE_THIOESTERASE DOMAIN-CONTAINING PROTEIN"/>
    <property type="match status" value="1"/>
</dbReference>
<dbReference type="Proteomes" id="UP000609879">
    <property type="component" value="Unassembled WGS sequence"/>
</dbReference>
<dbReference type="PANTHER" id="PTHR37017">
    <property type="entry name" value="AB HYDROLASE-1 DOMAIN-CONTAINING PROTEIN-RELATED"/>
    <property type="match status" value="1"/>
</dbReference>
<evidence type="ECO:0000259" key="1">
    <source>
        <dbReference type="Pfam" id="PF12697"/>
    </source>
</evidence>